<dbReference type="Pfam" id="PF14544">
    <property type="entry name" value="DUF4443"/>
    <property type="match status" value="1"/>
</dbReference>
<evidence type="ECO:0000313" key="8">
    <source>
        <dbReference type="EMBL" id="GGT95550.1"/>
    </source>
</evidence>
<keyword evidence="1" id="KW-0436">Ligase</keyword>
<evidence type="ECO:0000313" key="7">
    <source>
        <dbReference type="EMBL" id="BBD72678.1"/>
    </source>
</evidence>
<keyword evidence="4" id="KW-0648">Protein biosynthesis</keyword>
<dbReference type="InterPro" id="IPR029349">
    <property type="entry name" value="DUF4443"/>
</dbReference>
<evidence type="ECO:0000256" key="4">
    <source>
        <dbReference type="ARBA" id="ARBA00022917"/>
    </source>
</evidence>
<keyword evidence="9" id="KW-1185">Reference proteome</keyword>
<proteinExistence type="predicted"/>
<dbReference type="EMBL" id="BMQS01000009">
    <property type="protein sequence ID" value="GGT95550.1"/>
    <property type="molecule type" value="Genomic_DNA"/>
</dbReference>
<name>A0A348B3C6_9CREN</name>
<evidence type="ECO:0000313" key="9">
    <source>
        <dbReference type="Proteomes" id="UP000276741"/>
    </source>
</evidence>
<dbReference type="EMBL" id="AP018553">
    <property type="protein sequence ID" value="BBD72678.1"/>
    <property type="molecule type" value="Genomic_DNA"/>
</dbReference>
<dbReference type="SUPFAM" id="SSF46785">
    <property type="entry name" value="Winged helix' DNA-binding domain"/>
    <property type="match status" value="1"/>
</dbReference>
<evidence type="ECO:0000256" key="1">
    <source>
        <dbReference type="ARBA" id="ARBA00022598"/>
    </source>
</evidence>
<organism evidence="7 9">
    <name type="scientific">Sulfodiicoccus acidiphilus</name>
    <dbReference type="NCBI Taxonomy" id="1670455"/>
    <lineage>
        <taxon>Archaea</taxon>
        <taxon>Thermoproteota</taxon>
        <taxon>Thermoprotei</taxon>
        <taxon>Sulfolobales</taxon>
        <taxon>Sulfolobaceae</taxon>
        <taxon>Sulfodiicoccus</taxon>
    </lineage>
</organism>
<keyword evidence="2" id="KW-0547">Nucleotide-binding</keyword>
<dbReference type="GO" id="GO:0006412">
    <property type="term" value="P:translation"/>
    <property type="evidence" value="ECO:0007669"/>
    <property type="project" value="UniProtKB-KW"/>
</dbReference>
<dbReference type="KEGG" id="sacd:HS1genome_1067"/>
<reference evidence="8" key="1">
    <citation type="journal article" date="2014" name="Int. J. Syst. Evol. Microbiol.">
        <title>Complete genome sequence of Corynebacterium casei LMG S-19264T (=DSM 44701T), isolated from a smear-ripened cheese.</title>
        <authorList>
            <consortium name="US DOE Joint Genome Institute (JGI-PGF)"/>
            <person name="Walter F."/>
            <person name="Albersmeier A."/>
            <person name="Kalinowski J."/>
            <person name="Ruckert C."/>
        </authorList>
    </citation>
    <scope>NUCLEOTIDE SEQUENCE</scope>
    <source>
        <strain evidence="8">JCM 31740</strain>
    </source>
</reference>
<dbReference type="SUPFAM" id="SSF55261">
    <property type="entry name" value="GAD domain-like"/>
    <property type="match status" value="1"/>
</dbReference>
<dbReference type="GO" id="GO:0005524">
    <property type="term" value="F:ATP binding"/>
    <property type="evidence" value="ECO:0007669"/>
    <property type="project" value="UniProtKB-KW"/>
</dbReference>
<keyword evidence="3" id="KW-0067">ATP-binding</keyword>
<evidence type="ECO:0000259" key="6">
    <source>
        <dbReference type="Pfam" id="PF21715"/>
    </source>
</evidence>
<dbReference type="RefSeq" id="WP_162299807.1">
    <property type="nucleotide sequence ID" value="NZ_AP018553.1"/>
</dbReference>
<reference evidence="8" key="4">
    <citation type="submission" date="2020-09" db="EMBL/GenBank/DDBJ databases">
        <authorList>
            <person name="Sun Q."/>
            <person name="Ohkuma M."/>
        </authorList>
    </citation>
    <scope>NUCLEOTIDE SEQUENCE</scope>
    <source>
        <strain evidence="8">JCM 31740</strain>
    </source>
</reference>
<dbReference type="InterPro" id="IPR004115">
    <property type="entry name" value="GAD-like_sf"/>
</dbReference>
<reference evidence="9" key="2">
    <citation type="submission" date="2018-04" db="EMBL/GenBank/DDBJ databases">
        <title>Complete genome sequence of Sulfodiicoccus acidiphilus strain HS-1.</title>
        <authorList>
            <person name="Sakai H.D."/>
            <person name="Kurosawa N."/>
        </authorList>
    </citation>
    <scope>NUCLEOTIDE SEQUENCE [LARGE SCALE GENOMIC DNA]</scope>
    <source>
        <strain evidence="9">HS-1</strain>
    </source>
</reference>
<dbReference type="AlphaFoldDB" id="A0A348B3C6"/>
<dbReference type="GO" id="GO:0004812">
    <property type="term" value="F:aminoacyl-tRNA ligase activity"/>
    <property type="evidence" value="ECO:0007669"/>
    <property type="project" value="InterPro"/>
</dbReference>
<evidence type="ECO:0000256" key="2">
    <source>
        <dbReference type="ARBA" id="ARBA00022741"/>
    </source>
</evidence>
<feature type="domain" description="CggR N-terminal DNA binding" evidence="6">
    <location>
        <begin position="68"/>
        <end position="127"/>
    </location>
</feature>
<dbReference type="Proteomes" id="UP000276741">
    <property type="component" value="Chromosome"/>
</dbReference>
<dbReference type="Gene3D" id="3.30.1360.30">
    <property type="entry name" value="GAD-like domain"/>
    <property type="match status" value="1"/>
</dbReference>
<dbReference type="Pfam" id="PF21715">
    <property type="entry name" value="CggR_N"/>
    <property type="match status" value="1"/>
</dbReference>
<accession>A0A348B3C6</accession>
<dbReference type="Proteomes" id="UP000616143">
    <property type="component" value="Unassembled WGS sequence"/>
</dbReference>
<feature type="domain" description="DUF4443" evidence="5">
    <location>
        <begin position="163"/>
        <end position="228"/>
    </location>
</feature>
<gene>
    <name evidence="8" type="ORF">GCM10007116_11390</name>
    <name evidence="7" type="ORF">HS1genome_1067</name>
</gene>
<evidence type="ECO:0000256" key="3">
    <source>
        <dbReference type="ARBA" id="ARBA00022840"/>
    </source>
</evidence>
<protein>
    <submittedName>
        <fullName evidence="7">Uncharacterized protein</fullName>
    </submittedName>
</protein>
<evidence type="ECO:0000259" key="5">
    <source>
        <dbReference type="Pfam" id="PF14544"/>
    </source>
</evidence>
<dbReference type="Gene3D" id="1.10.10.10">
    <property type="entry name" value="Winged helix-like DNA-binding domain superfamily/Winged helix DNA-binding domain"/>
    <property type="match status" value="1"/>
</dbReference>
<sequence length="242" mass="27207">MKVVASNRDSSSPLLKSKTLSKLLPFDIIYLVGDTDYISEMNVVEVLDNIMRERKGNRPRAEQWQIVQVLLEIEREQPVGRLKLMEKVGMSEATVKTVVRRLREAGLVEVDRVGGVLLNERGRSVVDIWKARFEIADVELRTIGWVGNLLRVVGGTELLSKTSVVELRDLGVKSGATAVLVAVFRDGKVELPPMTVEEVEPLLREVRDSCPRCSDGDVAFITTPRTPQVPYNLSIWLQRIMQ</sequence>
<dbReference type="InterPro" id="IPR036390">
    <property type="entry name" value="WH_DNA-bd_sf"/>
</dbReference>
<dbReference type="InterPro" id="IPR036388">
    <property type="entry name" value="WH-like_DNA-bd_sf"/>
</dbReference>
<dbReference type="InterPro" id="IPR048715">
    <property type="entry name" value="CggR_N"/>
</dbReference>
<reference evidence="7" key="3">
    <citation type="journal article" date="2019" name="BMC Res. Notes">
        <title>Complete genome sequence of the Sulfodiicoccus acidiphilus strain HS-1T, the first crenarchaeon that lacks polB3, isolated from an acidic hot spring in Ohwaku-dani, Hakone, Japan.</title>
        <authorList>
            <person name="Sakai H.D."/>
            <person name="Kurosawa N."/>
        </authorList>
    </citation>
    <scope>NUCLEOTIDE SEQUENCE</scope>
    <source>
        <strain evidence="7">HS-1</strain>
    </source>
</reference>
<dbReference type="GO" id="GO:0005737">
    <property type="term" value="C:cytoplasm"/>
    <property type="evidence" value="ECO:0007669"/>
    <property type="project" value="InterPro"/>
</dbReference>
<dbReference type="GeneID" id="38666579"/>